<evidence type="ECO:0000313" key="1">
    <source>
        <dbReference type="EMBL" id="MFM1347336.1"/>
    </source>
</evidence>
<sequence length="84" mass="9709">MMNLAISATKRLYEETFNPIFAVVKVSEHTSVYRGFSITRLKRNKITPITRYHVSQGDHSYGKFDAQAQATDYIDRLHEMRGLS</sequence>
<evidence type="ECO:0000313" key="2">
    <source>
        <dbReference type="Proteomes" id="UP001629523"/>
    </source>
</evidence>
<dbReference type="RefSeq" id="WP_408573597.1">
    <property type="nucleotide sequence ID" value="NZ_JBBEST010000004.1"/>
</dbReference>
<dbReference type="EMBL" id="JBBEST010000004">
    <property type="protein sequence ID" value="MFM1347336.1"/>
    <property type="molecule type" value="Genomic_DNA"/>
</dbReference>
<accession>A0ABW9F0I7</accession>
<comment type="caution">
    <text evidence="1">The sequence shown here is derived from an EMBL/GenBank/DDBJ whole genome shotgun (WGS) entry which is preliminary data.</text>
</comment>
<protein>
    <recommendedName>
        <fullName evidence="3">Phage-like protein</fullName>
    </recommendedName>
</protein>
<name>A0ABW9F0I7_9GAMM</name>
<gene>
    <name evidence="1" type="ORF">WFP14_12295</name>
</gene>
<keyword evidence="2" id="KW-1185">Reference proteome</keyword>
<proteinExistence type="predicted"/>
<organism evidence="1 2">
    <name type="scientific">Yersinia proxima</name>
    <dbReference type="NCBI Taxonomy" id="2890316"/>
    <lineage>
        <taxon>Bacteria</taxon>
        <taxon>Pseudomonadati</taxon>
        <taxon>Pseudomonadota</taxon>
        <taxon>Gammaproteobacteria</taxon>
        <taxon>Enterobacterales</taxon>
        <taxon>Yersiniaceae</taxon>
        <taxon>Yersinia</taxon>
    </lineage>
</organism>
<reference evidence="1 2" key="1">
    <citation type="journal article" date="2024" name="Infect. Genet. Evol.">
        <title>Characteristics and comparative genome analysis of Yersinia enterocolitica and related species associated with human infections in Switzerland 2019-2023.</title>
        <authorList>
            <person name="Stevens M.J.A."/>
            <person name="Horlbog J.A."/>
            <person name="Diethelm A."/>
            <person name="Stephan R."/>
            <person name="Nuesch-Inderbinen M."/>
        </authorList>
    </citation>
    <scope>NUCLEOTIDE SEQUENCE [LARGE SCALE GENOMIC DNA]</scope>
    <source>
        <strain evidence="1 2">N20-0302</strain>
    </source>
</reference>
<evidence type="ECO:0008006" key="3">
    <source>
        <dbReference type="Google" id="ProtNLM"/>
    </source>
</evidence>
<dbReference type="Proteomes" id="UP001629523">
    <property type="component" value="Unassembled WGS sequence"/>
</dbReference>